<gene>
    <name evidence="2" type="ORF">JFN94_07095</name>
</gene>
<protein>
    <submittedName>
        <fullName evidence="2">Uncharacterized protein</fullName>
    </submittedName>
</protein>
<feature type="compositionally biased region" description="Basic and acidic residues" evidence="1">
    <location>
        <begin position="89"/>
        <end position="98"/>
    </location>
</feature>
<accession>A0A7T7AIJ2</accession>
<dbReference type="EMBL" id="CP066769">
    <property type="protein sequence ID" value="QQK03915.1"/>
    <property type="molecule type" value="Genomic_DNA"/>
</dbReference>
<proteinExistence type="predicted"/>
<dbReference type="RefSeq" id="WP_124825936.1">
    <property type="nucleotide sequence ID" value="NZ_CADEPR010000022.1"/>
</dbReference>
<evidence type="ECO:0000313" key="3">
    <source>
        <dbReference type="Proteomes" id="UP000596205"/>
    </source>
</evidence>
<evidence type="ECO:0000313" key="2">
    <source>
        <dbReference type="EMBL" id="QQK03915.1"/>
    </source>
</evidence>
<sequence>MVERLVMAERHRNGAVKVLKAYRVCVKKKSTGGPERTSFPELHRFHFLGVRAVRLRIKYFEPDDDPARRISGSFRFHGRGRPSFSRSQDAMRHEQSEA</sequence>
<feature type="region of interest" description="Disordered" evidence="1">
    <location>
        <begin position="71"/>
        <end position="98"/>
    </location>
</feature>
<dbReference type="Proteomes" id="UP000596205">
    <property type="component" value="Chromosome 1"/>
</dbReference>
<reference evidence="2 3" key="1">
    <citation type="submission" date="2020-12" db="EMBL/GenBank/DDBJ databases">
        <title>Complete genome sequence of Burkholderia anthina BJQ0011.</title>
        <authorList>
            <person name="Xu Y."/>
        </authorList>
    </citation>
    <scope>NUCLEOTIDE SEQUENCE [LARGE SCALE GENOMIC DNA]</scope>
    <source>
        <strain evidence="2 3">BJQ0011</strain>
    </source>
</reference>
<name>A0A7T7AIJ2_9BURK</name>
<dbReference type="KEGG" id="bann:JFN94_07095"/>
<evidence type="ECO:0000256" key="1">
    <source>
        <dbReference type="SAM" id="MobiDB-lite"/>
    </source>
</evidence>
<organism evidence="2 3">
    <name type="scientific">Burkholderia anthina</name>
    <dbReference type="NCBI Taxonomy" id="179879"/>
    <lineage>
        <taxon>Bacteria</taxon>
        <taxon>Pseudomonadati</taxon>
        <taxon>Pseudomonadota</taxon>
        <taxon>Betaproteobacteria</taxon>
        <taxon>Burkholderiales</taxon>
        <taxon>Burkholderiaceae</taxon>
        <taxon>Burkholderia</taxon>
        <taxon>Burkholderia cepacia complex</taxon>
    </lineage>
</organism>
<dbReference type="AlphaFoldDB" id="A0A7T7AIJ2"/>